<evidence type="ECO:0000256" key="2">
    <source>
        <dbReference type="ARBA" id="ARBA00011901"/>
    </source>
</evidence>
<dbReference type="InterPro" id="IPR021731">
    <property type="entry name" value="AMIN_dom"/>
</dbReference>
<dbReference type="EMBL" id="CP091511">
    <property type="protein sequence ID" value="UOO90187.1"/>
    <property type="molecule type" value="Genomic_DNA"/>
</dbReference>
<feature type="signal peptide" evidence="5">
    <location>
        <begin position="1"/>
        <end position="27"/>
    </location>
</feature>
<dbReference type="Gene3D" id="3.40.630.40">
    <property type="entry name" value="Zn-dependent exopeptidases"/>
    <property type="match status" value="1"/>
</dbReference>
<dbReference type="CDD" id="cd02696">
    <property type="entry name" value="MurNAc-LAA"/>
    <property type="match status" value="1"/>
</dbReference>
<keyword evidence="8" id="KW-1185">Reference proteome</keyword>
<dbReference type="InterPro" id="IPR050695">
    <property type="entry name" value="N-acetylmuramoyl_amidase_3"/>
</dbReference>
<proteinExistence type="predicted"/>
<gene>
    <name evidence="7" type="ORF">LVJ82_04150</name>
</gene>
<dbReference type="GO" id="GO:0008745">
    <property type="term" value="F:N-acetylmuramoyl-L-alanine amidase activity"/>
    <property type="evidence" value="ECO:0007669"/>
    <property type="project" value="UniProtKB-EC"/>
</dbReference>
<evidence type="ECO:0000256" key="5">
    <source>
        <dbReference type="SAM" id="SignalP"/>
    </source>
</evidence>
<name>A0ABY4E338_9NEIS</name>
<feature type="domain" description="MurNAc-LAA" evidence="6">
    <location>
        <begin position="266"/>
        <end position="420"/>
    </location>
</feature>
<comment type="catalytic activity">
    <reaction evidence="1">
        <text>Hydrolyzes the link between N-acetylmuramoyl residues and L-amino acid residues in certain cell-wall glycopeptides.</text>
        <dbReference type="EC" id="3.5.1.28"/>
    </reaction>
</comment>
<evidence type="ECO:0000313" key="7">
    <source>
        <dbReference type="EMBL" id="UOO90187.1"/>
    </source>
</evidence>
<dbReference type="SUPFAM" id="SSF53187">
    <property type="entry name" value="Zn-dependent exopeptidases"/>
    <property type="match status" value="1"/>
</dbReference>
<evidence type="ECO:0000256" key="1">
    <source>
        <dbReference type="ARBA" id="ARBA00001561"/>
    </source>
</evidence>
<dbReference type="Proteomes" id="UP000832011">
    <property type="component" value="Chromosome"/>
</dbReference>
<dbReference type="InterPro" id="IPR006311">
    <property type="entry name" value="TAT_signal"/>
</dbReference>
<keyword evidence="5" id="KW-0732">Signal</keyword>
<dbReference type="Gene3D" id="2.60.40.3500">
    <property type="match status" value="1"/>
</dbReference>
<evidence type="ECO:0000259" key="6">
    <source>
        <dbReference type="SMART" id="SM00646"/>
    </source>
</evidence>
<dbReference type="PANTHER" id="PTHR30404">
    <property type="entry name" value="N-ACETYLMURAMOYL-L-ALANINE AMIDASE"/>
    <property type="match status" value="1"/>
</dbReference>
<dbReference type="PROSITE" id="PS51318">
    <property type="entry name" value="TAT"/>
    <property type="match status" value="1"/>
</dbReference>
<dbReference type="InterPro" id="IPR002508">
    <property type="entry name" value="MurNAc-LAA_cat"/>
</dbReference>
<dbReference type="Pfam" id="PF01520">
    <property type="entry name" value="Amidase_3"/>
    <property type="match status" value="1"/>
</dbReference>
<evidence type="ECO:0000256" key="3">
    <source>
        <dbReference type="ARBA" id="ARBA00022801"/>
    </source>
</evidence>
<feature type="region of interest" description="Disordered" evidence="4">
    <location>
        <begin position="170"/>
        <end position="196"/>
    </location>
</feature>
<feature type="chain" id="PRO_5045070962" description="N-acetylmuramoyl-L-alanine amidase" evidence="5">
    <location>
        <begin position="28"/>
        <end position="432"/>
    </location>
</feature>
<feature type="compositionally biased region" description="Polar residues" evidence="4">
    <location>
        <begin position="172"/>
        <end position="183"/>
    </location>
</feature>
<evidence type="ECO:0000256" key="4">
    <source>
        <dbReference type="SAM" id="MobiDB-lite"/>
    </source>
</evidence>
<evidence type="ECO:0000313" key="8">
    <source>
        <dbReference type="Proteomes" id="UP000832011"/>
    </source>
</evidence>
<dbReference type="Pfam" id="PF11741">
    <property type="entry name" value="AMIN"/>
    <property type="match status" value="1"/>
</dbReference>
<dbReference type="RefSeq" id="WP_058355918.1">
    <property type="nucleotide sequence ID" value="NZ_CABKVG010000008.1"/>
</dbReference>
<dbReference type="SMART" id="SM00646">
    <property type="entry name" value="Ami_3"/>
    <property type="match status" value="1"/>
</dbReference>
<dbReference type="EC" id="3.5.1.28" evidence="2"/>
<keyword evidence="3 7" id="KW-0378">Hydrolase</keyword>
<reference evidence="7 8" key="1">
    <citation type="journal article" date="2022" name="Res Sq">
        <title>Evolution of multicellular longitudinally dividing oral cavity symbionts (Neisseriaceae).</title>
        <authorList>
            <person name="Nyongesa S."/>
            <person name="Weber P."/>
            <person name="Bernet E."/>
            <person name="Pullido F."/>
            <person name="Nieckarz M."/>
            <person name="Delaby M."/>
            <person name="Nieves C."/>
            <person name="Viehboeck T."/>
            <person name="Krause N."/>
            <person name="Rivera-Millot A."/>
            <person name="Nakamura A."/>
            <person name="Vischer N."/>
            <person name="VanNieuwenhze M."/>
            <person name="Brun Y."/>
            <person name="Cava F."/>
            <person name="Bulgheresi S."/>
            <person name="Veyrier F."/>
        </authorList>
    </citation>
    <scope>NUCLEOTIDE SEQUENCE [LARGE SCALE GENOMIC DNA]</scope>
    <source>
        <strain evidence="7 8">SN4</strain>
    </source>
</reference>
<organism evidence="7 8">
    <name type="scientific">Vitreoscilla massiliensis</name>
    <dbReference type="NCBI Taxonomy" id="1689272"/>
    <lineage>
        <taxon>Bacteria</taxon>
        <taxon>Pseudomonadati</taxon>
        <taxon>Pseudomonadota</taxon>
        <taxon>Betaproteobacteria</taxon>
        <taxon>Neisseriales</taxon>
        <taxon>Neisseriaceae</taxon>
        <taxon>Vitreoscilla</taxon>
    </lineage>
</organism>
<protein>
    <recommendedName>
        <fullName evidence="2">N-acetylmuramoyl-L-alanine amidase</fullName>
        <ecNumber evidence="2">3.5.1.28</ecNumber>
    </recommendedName>
</protein>
<accession>A0ABY4E338</accession>
<dbReference type="PANTHER" id="PTHR30404:SF0">
    <property type="entry name" value="N-ACETYLMURAMOYL-L-ALANINE AMIDASE AMIC"/>
    <property type="match status" value="1"/>
</dbReference>
<sequence>MPLMTRRGMLQTLSAGALVSVTPLAFANNAQITAARIWPSDLYTRMTLEASAAVPFKYFVLDNPRRLVVDMQGVSINEVMKSVPSKVLARDPYINQIRVGQFDQSTVRIVVDLKRNISPQVFSLLPVAEYKHRLVIDLFPAGQGSAPAVQAEEEDALMALLNDYSKGKVSKDGSTTVTAQTTIPKPEEARPKATPQNKSNINRKVVVVIDPGHGGEDPGAIGPNGLKEKNVVLAISRDLKKKLDAAGYKTHMTRNQDVFIPLGVRVATARKLQADLFISVHADAFTSPSARGTGVYALSTSGATSAQAKFLADSQNAADLIGGVKKVGNANVDRAILDMTQTATVRDSLVLGRHVLNALGNINKLHKGQVDQAGFAVLKAPDIPSILVETAFISNPEEERLLAGTAFRGKVADAISAGVKRYFAGGAVLAQR</sequence>